<evidence type="ECO:0000313" key="2">
    <source>
        <dbReference type="EMBL" id="MDT0310037.1"/>
    </source>
</evidence>
<keyword evidence="3" id="KW-1185">Reference proteome</keyword>
<dbReference type="EC" id="2.1.-.-" evidence="2"/>
<name>A0ABU2LEK9_9ACTN</name>
<dbReference type="PANTHER" id="PTHR42912">
    <property type="entry name" value="METHYLTRANSFERASE"/>
    <property type="match status" value="1"/>
</dbReference>
<dbReference type="Proteomes" id="UP001183388">
    <property type="component" value="Unassembled WGS sequence"/>
</dbReference>
<gene>
    <name evidence="2" type="ORF">RM780_24230</name>
</gene>
<dbReference type="PANTHER" id="PTHR42912:SF95">
    <property type="entry name" value="METHYLTRANSFERASE TYPE 11 DOMAIN-CONTAINING PROTEIN"/>
    <property type="match status" value="1"/>
</dbReference>
<dbReference type="GO" id="GO:0008168">
    <property type="term" value="F:methyltransferase activity"/>
    <property type="evidence" value="ECO:0007669"/>
    <property type="project" value="UniProtKB-KW"/>
</dbReference>
<organism evidence="2 3">
    <name type="scientific">Streptomyces boetiae</name>
    <dbReference type="NCBI Taxonomy" id="3075541"/>
    <lineage>
        <taxon>Bacteria</taxon>
        <taxon>Bacillati</taxon>
        <taxon>Actinomycetota</taxon>
        <taxon>Actinomycetes</taxon>
        <taxon>Kitasatosporales</taxon>
        <taxon>Streptomycetaceae</taxon>
        <taxon>Streptomyces</taxon>
    </lineage>
</organism>
<comment type="caution">
    <text evidence="2">The sequence shown here is derived from an EMBL/GenBank/DDBJ whole genome shotgun (WGS) entry which is preliminary data.</text>
</comment>
<sequence>MDEAGFLRATRESYDAVAEVYGEIARDELGERPLARGMLMAFAEFVRGPVVEMGAGPGQVAAYLHGLGVDVRGIDLSPAMVALARREHPGVRYDVGSMTELGVEDGSLGGLVAWYSLIHIPPELRPEVLAGFHRALAPGGHLLLAFQVGDGHVHFDAAFGEAVDLDFHRMDPERLEGQLEEAGFEVRASLVRRPEPTTWGPHEKTPHAHMIARKAPLPGEVPPVPSAP</sequence>
<dbReference type="SUPFAM" id="SSF53335">
    <property type="entry name" value="S-adenosyl-L-methionine-dependent methyltransferases"/>
    <property type="match status" value="1"/>
</dbReference>
<feature type="domain" description="Methyltransferase" evidence="1">
    <location>
        <begin position="50"/>
        <end position="140"/>
    </location>
</feature>
<dbReference type="InterPro" id="IPR041698">
    <property type="entry name" value="Methyltransf_25"/>
</dbReference>
<dbReference type="Gene3D" id="3.40.50.150">
    <property type="entry name" value="Vaccinia Virus protein VP39"/>
    <property type="match status" value="1"/>
</dbReference>
<evidence type="ECO:0000259" key="1">
    <source>
        <dbReference type="Pfam" id="PF13649"/>
    </source>
</evidence>
<protein>
    <submittedName>
        <fullName evidence="2">Class I SAM-dependent methyltransferase</fullName>
        <ecNumber evidence="2">2.1.-.-</ecNumber>
    </submittedName>
</protein>
<dbReference type="GO" id="GO:0032259">
    <property type="term" value="P:methylation"/>
    <property type="evidence" value="ECO:0007669"/>
    <property type="project" value="UniProtKB-KW"/>
</dbReference>
<keyword evidence="2" id="KW-0489">Methyltransferase</keyword>
<dbReference type="InterPro" id="IPR029063">
    <property type="entry name" value="SAM-dependent_MTases_sf"/>
</dbReference>
<dbReference type="Pfam" id="PF13649">
    <property type="entry name" value="Methyltransf_25"/>
    <property type="match status" value="1"/>
</dbReference>
<keyword evidence="2" id="KW-0808">Transferase</keyword>
<dbReference type="InterPro" id="IPR050508">
    <property type="entry name" value="Methyltransf_Superfamily"/>
</dbReference>
<dbReference type="RefSeq" id="WP_311633010.1">
    <property type="nucleotide sequence ID" value="NZ_JAVREN010000053.1"/>
</dbReference>
<accession>A0ABU2LEK9</accession>
<dbReference type="EMBL" id="JAVREN010000053">
    <property type="protein sequence ID" value="MDT0310037.1"/>
    <property type="molecule type" value="Genomic_DNA"/>
</dbReference>
<evidence type="ECO:0000313" key="3">
    <source>
        <dbReference type="Proteomes" id="UP001183388"/>
    </source>
</evidence>
<dbReference type="CDD" id="cd02440">
    <property type="entry name" value="AdoMet_MTases"/>
    <property type="match status" value="1"/>
</dbReference>
<reference evidence="3" key="1">
    <citation type="submission" date="2023-07" db="EMBL/GenBank/DDBJ databases">
        <title>30 novel species of actinomycetes from the DSMZ collection.</title>
        <authorList>
            <person name="Nouioui I."/>
        </authorList>
    </citation>
    <scope>NUCLEOTIDE SEQUENCE [LARGE SCALE GENOMIC DNA]</scope>
    <source>
        <strain evidence="3">DSM 44917</strain>
    </source>
</reference>
<proteinExistence type="predicted"/>